<protein>
    <submittedName>
        <fullName evidence="1">Uncharacterized protein</fullName>
    </submittedName>
</protein>
<evidence type="ECO:0000313" key="1">
    <source>
        <dbReference type="EMBL" id="MDT2400832.1"/>
    </source>
</evidence>
<name>A0AAW8RQI9_ENTAV</name>
<dbReference type="Proteomes" id="UP001260773">
    <property type="component" value="Unassembled WGS sequence"/>
</dbReference>
<gene>
    <name evidence="1" type="ORF">P7D43_00490</name>
</gene>
<dbReference type="EMBL" id="JARPWH010000001">
    <property type="protein sequence ID" value="MDT2400832.1"/>
    <property type="molecule type" value="Genomic_DNA"/>
</dbReference>
<comment type="caution">
    <text evidence="1">The sequence shown here is derived from an EMBL/GenBank/DDBJ whole genome shotgun (WGS) entry which is preliminary data.</text>
</comment>
<reference evidence="1" key="1">
    <citation type="submission" date="2023-03" db="EMBL/GenBank/DDBJ databases">
        <authorList>
            <person name="Shen W."/>
            <person name="Cai J."/>
        </authorList>
    </citation>
    <scope>NUCLEOTIDE SEQUENCE</scope>
    <source>
        <strain evidence="1">P33-2</strain>
    </source>
</reference>
<organism evidence="1 2">
    <name type="scientific">Enterococcus avium</name>
    <name type="common">Streptococcus avium</name>
    <dbReference type="NCBI Taxonomy" id="33945"/>
    <lineage>
        <taxon>Bacteria</taxon>
        <taxon>Bacillati</taxon>
        <taxon>Bacillota</taxon>
        <taxon>Bacilli</taxon>
        <taxon>Lactobacillales</taxon>
        <taxon>Enterococcaceae</taxon>
        <taxon>Enterococcus</taxon>
    </lineage>
</organism>
<sequence>MDVQPLQERQLFQMKRESLEKRICQYYEDTQNADVVIEYGMALLVRNAMMMEDYSLMCKDLIRQIFLTCRPSERMREFCLYFYDYFEYEEWEIVRSRLFKSRAEFSEMTRLVRPDMKYFRVASTPTFDKFDEVLAYAIKSWSEKSREKAFEEKEDFYFSFKAVFEDDNGKKHKLTFSKNADICKSCEELFTLMEILTRLTIFQKNGVRRFRDIVETECESIVSQEIINHSKRKKRGQELRKSLIK</sequence>
<proteinExistence type="predicted"/>
<evidence type="ECO:0000313" key="2">
    <source>
        <dbReference type="Proteomes" id="UP001260773"/>
    </source>
</evidence>
<dbReference type="RefSeq" id="WP_172702187.1">
    <property type="nucleotide sequence ID" value="NZ_CAKOCJ010000038.1"/>
</dbReference>
<dbReference type="AlphaFoldDB" id="A0AAW8RQI9"/>
<accession>A0AAW8RQI9</accession>